<organism evidence="3 4">
    <name type="scientific">Eiseniibacteriota bacterium</name>
    <dbReference type="NCBI Taxonomy" id="2212470"/>
    <lineage>
        <taxon>Bacteria</taxon>
        <taxon>Candidatus Eiseniibacteriota</taxon>
    </lineage>
</organism>
<evidence type="ECO:0000256" key="1">
    <source>
        <dbReference type="ARBA" id="ARBA00022737"/>
    </source>
</evidence>
<dbReference type="InterPro" id="IPR038081">
    <property type="entry name" value="CalX-like_sf"/>
</dbReference>
<dbReference type="Pfam" id="PF01436">
    <property type="entry name" value="NHL"/>
    <property type="match status" value="2"/>
</dbReference>
<keyword evidence="1" id="KW-0677">Repeat</keyword>
<dbReference type="EMBL" id="JACRIW010000047">
    <property type="protein sequence ID" value="MBI5169216.1"/>
    <property type="molecule type" value="Genomic_DNA"/>
</dbReference>
<evidence type="ECO:0000313" key="3">
    <source>
        <dbReference type="EMBL" id="MBI5169216.1"/>
    </source>
</evidence>
<dbReference type="AlphaFoldDB" id="A0A933SB04"/>
<protein>
    <recommendedName>
        <fullName evidence="5">SMP-30/Gluconolactonase/LRE-like region domain-containing protein</fullName>
    </recommendedName>
</protein>
<dbReference type="Gene3D" id="2.120.10.30">
    <property type="entry name" value="TolB, C-terminal domain"/>
    <property type="match status" value="2"/>
</dbReference>
<accession>A0A933SB04</accession>
<dbReference type="Proteomes" id="UP000696931">
    <property type="component" value="Unassembled WGS sequence"/>
</dbReference>
<sequence length="593" mass="62850">MRPIPAARLLSVLTALLILVPRLANAVALDWWANRTSTSCVFESTAPGTIRLDNCASGFIEGDITLPSSGNWKLSFDVEPDESTGRKPNDYVDVFINSARIGRYYNTPAAPALHHVSALVNGSSVHYRFEFLSTDLATHIHMVVRAGQAELEPAYLTNPSFDGGTYVNATPTTTGDWQGNLASYVTAENGVTPFQGGRMLKFLGTANGGASTGAGCEAIQLVSMAPYASAVAAGIFRLEASAYVNRVALDSQTDTQFGIELVACSGSMSSFPPPAANQLARARTLIRTDGDPATWERIPECLLHVPYGTTYVAYYLFADEDVMNDGTAPEFDGHYADGVTLLRVAPPAWSCADLVTPEGNAGAHTLTVPVALSAPIWAPASITASTTDGTATAGDGDFLPTAQTLTVKPTLAWARKWGSVGSGNSQFDQPSGIAADRWGNIWVADGNNHRVVRYTRRSDYAGKFGTSGSSPGQLGFVVSVAVDPIFGHVYVGGSDSRISEFTADGTFVREWGSPGTGPGQFSTLSGIAVDSQGNVYAADWGTGRIQKFSSTGTFLLQWGSLGSGISQQSPRGIAIGRQDVVYVSDTWNPRIQR</sequence>
<dbReference type="GO" id="GO:0008270">
    <property type="term" value="F:zinc ion binding"/>
    <property type="evidence" value="ECO:0007669"/>
    <property type="project" value="UniProtKB-KW"/>
</dbReference>
<dbReference type="PANTHER" id="PTHR24104">
    <property type="entry name" value="E3 UBIQUITIN-PROTEIN LIGASE NHLRC1-RELATED"/>
    <property type="match status" value="1"/>
</dbReference>
<evidence type="ECO:0000256" key="2">
    <source>
        <dbReference type="PROSITE-ProRule" id="PRU00504"/>
    </source>
</evidence>
<dbReference type="InterPro" id="IPR001258">
    <property type="entry name" value="NHL_repeat"/>
</dbReference>
<dbReference type="InterPro" id="IPR011042">
    <property type="entry name" value="6-blade_b-propeller_TolB-like"/>
</dbReference>
<evidence type="ECO:0000313" key="4">
    <source>
        <dbReference type="Proteomes" id="UP000696931"/>
    </source>
</evidence>
<gene>
    <name evidence="3" type="ORF">HZA61_06985</name>
</gene>
<feature type="repeat" description="NHL" evidence="2">
    <location>
        <begin position="418"/>
        <end position="457"/>
    </location>
</feature>
<dbReference type="PROSITE" id="PS51125">
    <property type="entry name" value="NHL"/>
    <property type="match status" value="2"/>
</dbReference>
<comment type="caution">
    <text evidence="3">The sequence shown here is derived from an EMBL/GenBank/DDBJ whole genome shotgun (WGS) entry which is preliminary data.</text>
</comment>
<proteinExistence type="predicted"/>
<dbReference type="InterPro" id="IPR050952">
    <property type="entry name" value="TRIM-NHL_E3_ligases"/>
</dbReference>
<reference evidence="3" key="1">
    <citation type="submission" date="2020-07" db="EMBL/GenBank/DDBJ databases">
        <title>Huge and variable diversity of episymbiotic CPR bacteria and DPANN archaea in groundwater ecosystems.</title>
        <authorList>
            <person name="He C.Y."/>
            <person name="Keren R."/>
            <person name="Whittaker M."/>
            <person name="Farag I.F."/>
            <person name="Doudna J."/>
            <person name="Cate J.H.D."/>
            <person name="Banfield J.F."/>
        </authorList>
    </citation>
    <scope>NUCLEOTIDE SEQUENCE</scope>
    <source>
        <strain evidence="3">NC_groundwater_1813_Pr3_B-0.1um_71_17</strain>
    </source>
</reference>
<name>A0A933SB04_UNCEI</name>
<dbReference type="PANTHER" id="PTHR24104:SF25">
    <property type="entry name" value="PROTEIN LIN-41"/>
    <property type="match status" value="1"/>
</dbReference>
<dbReference type="SUPFAM" id="SSF141072">
    <property type="entry name" value="CalX-like"/>
    <property type="match status" value="1"/>
</dbReference>
<feature type="repeat" description="NHL" evidence="2">
    <location>
        <begin position="512"/>
        <end position="551"/>
    </location>
</feature>
<evidence type="ECO:0008006" key="5">
    <source>
        <dbReference type="Google" id="ProtNLM"/>
    </source>
</evidence>
<dbReference type="SUPFAM" id="SSF63825">
    <property type="entry name" value="YWTD domain"/>
    <property type="match status" value="1"/>
</dbReference>